<gene>
    <name evidence="2" type="ORF">EVOR1521_LOCUS13065</name>
</gene>
<dbReference type="Proteomes" id="UP001178507">
    <property type="component" value="Unassembled WGS sequence"/>
</dbReference>
<accession>A0AA36MX60</accession>
<keyword evidence="1" id="KW-0812">Transmembrane</keyword>
<feature type="transmembrane region" description="Helical" evidence="1">
    <location>
        <begin position="72"/>
        <end position="92"/>
    </location>
</feature>
<reference evidence="2" key="1">
    <citation type="submission" date="2023-08" db="EMBL/GenBank/DDBJ databases">
        <authorList>
            <person name="Chen Y."/>
            <person name="Shah S."/>
            <person name="Dougan E. K."/>
            <person name="Thang M."/>
            <person name="Chan C."/>
        </authorList>
    </citation>
    <scope>NUCLEOTIDE SEQUENCE</scope>
</reference>
<dbReference type="EMBL" id="CAUJNA010001435">
    <property type="protein sequence ID" value="CAJ1386883.1"/>
    <property type="molecule type" value="Genomic_DNA"/>
</dbReference>
<keyword evidence="3" id="KW-1185">Reference proteome</keyword>
<name>A0AA36MX60_9DINO</name>
<evidence type="ECO:0000313" key="2">
    <source>
        <dbReference type="EMBL" id="CAJ1386883.1"/>
    </source>
</evidence>
<sequence>MAVAGAAFARPSPCRGLTLALAAAGVSAFVLPATMAPVPAGAAQLAPPSAHSELAEAQLLVAWDEMNLPTKLLTLFFMAAFLVNIVALVTGWRRGSARRCRPLEVTIASKV</sequence>
<evidence type="ECO:0000256" key="1">
    <source>
        <dbReference type="SAM" id="Phobius"/>
    </source>
</evidence>
<keyword evidence="1" id="KW-1133">Transmembrane helix</keyword>
<organism evidence="2 3">
    <name type="scientific">Effrenium voratum</name>
    <dbReference type="NCBI Taxonomy" id="2562239"/>
    <lineage>
        <taxon>Eukaryota</taxon>
        <taxon>Sar</taxon>
        <taxon>Alveolata</taxon>
        <taxon>Dinophyceae</taxon>
        <taxon>Suessiales</taxon>
        <taxon>Symbiodiniaceae</taxon>
        <taxon>Effrenium</taxon>
    </lineage>
</organism>
<proteinExistence type="predicted"/>
<evidence type="ECO:0000313" key="3">
    <source>
        <dbReference type="Proteomes" id="UP001178507"/>
    </source>
</evidence>
<keyword evidence="1" id="KW-0472">Membrane</keyword>
<dbReference type="AlphaFoldDB" id="A0AA36MX60"/>
<comment type="caution">
    <text evidence="2">The sequence shown here is derived from an EMBL/GenBank/DDBJ whole genome shotgun (WGS) entry which is preliminary data.</text>
</comment>
<protein>
    <submittedName>
        <fullName evidence="2">Uncharacterized protein</fullName>
    </submittedName>
</protein>